<dbReference type="Pfam" id="PF03471">
    <property type="entry name" value="CorC_HlyC"/>
    <property type="match status" value="1"/>
</dbReference>
<feature type="transmembrane region" description="Helical" evidence="11">
    <location>
        <begin position="6"/>
        <end position="27"/>
    </location>
</feature>
<evidence type="ECO:0000256" key="7">
    <source>
        <dbReference type="ARBA" id="ARBA00023122"/>
    </source>
</evidence>
<dbReference type="CDD" id="cd04590">
    <property type="entry name" value="CBS_pair_CorC_HlyC_assoc"/>
    <property type="match status" value="1"/>
</dbReference>
<keyword evidence="8 10" id="KW-0472">Membrane</keyword>
<dbReference type="PROSITE" id="PS51371">
    <property type="entry name" value="CBS"/>
    <property type="match status" value="2"/>
</dbReference>
<feature type="domain" description="CBS" evidence="12">
    <location>
        <begin position="226"/>
        <end position="284"/>
    </location>
</feature>
<dbReference type="RefSeq" id="WP_324613487.1">
    <property type="nucleotide sequence ID" value="NZ_WKJD01000018.1"/>
</dbReference>
<name>A0A6L5R3U9_9MICO</name>
<feature type="transmembrane region" description="Helical" evidence="11">
    <location>
        <begin position="150"/>
        <end position="170"/>
    </location>
</feature>
<keyword evidence="15" id="KW-1185">Reference proteome</keyword>
<dbReference type="InterPro" id="IPR000644">
    <property type="entry name" value="CBS_dom"/>
</dbReference>
<dbReference type="PANTHER" id="PTHR43099:SF6">
    <property type="entry name" value="UPF0053 PROTEIN RV1842C"/>
    <property type="match status" value="1"/>
</dbReference>
<evidence type="ECO:0000256" key="2">
    <source>
        <dbReference type="ARBA" id="ARBA00006337"/>
    </source>
</evidence>
<protein>
    <submittedName>
        <fullName evidence="14">DUF21 domain-containing protein</fullName>
    </submittedName>
</protein>
<evidence type="ECO:0000259" key="12">
    <source>
        <dbReference type="PROSITE" id="PS51371"/>
    </source>
</evidence>
<dbReference type="Gene3D" id="3.10.580.10">
    <property type="entry name" value="CBS-domain"/>
    <property type="match status" value="1"/>
</dbReference>
<keyword evidence="4 10" id="KW-0812">Transmembrane</keyword>
<dbReference type="SUPFAM" id="SSF54631">
    <property type="entry name" value="CBS-domain pair"/>
    <property type="match status" value="1"/>
</dbReference>
<evidence type="ECO:0000256" key="5">
    <source>
        <dbReference type="ARBA" id="ARBA00022737"/>
    </source>
</evidence>
<feature type="transmembrane region" description="Helical" evidence="11">
    <location>
        <begin position="63"/>
        <end position="83"/>
    </location>
</feature>
<dbReference type="InterPro" id="IPR051676">
    <property type="entry name" value="UPF0053_domain"/>
</dbReference>
<dbReference type="SMART" id="SM00116">
    <property type="entry name" value="CBS"/>
    <property type="match status" value="2"/>
</dbReference>
<dbReference type="InterPro" id="IPR002550">
    <property type="entry name" value="CNNM"/>
</dbReference>
<evidence type="ECO:0000313" key="15">
    <source>
        <dbReference type="Proteomes" id="UP000476511"/>
    </source>
</evidence>
<comment type="caution">
    <text evidence="14">The sequence shown here is derived from an EMBL/GenBank/DDBJ whole genome shotgun (WGS) entry which is preliminary data.</text>
</comment>
<dbReference type="InterPro" id="IPR016169">
    <property type="entry name" value="FAD-bd_PCMH_sub2"/>
</dbReference>
<evidence type="ECO:0000256" key="3">
    <source>
        <dbReference type="ARBA" id="ARBA00022475"/>
    </source>
</evidence>
<sequence length="454" mass="48566">MTAALLLLLVGLVLTAAIIAVNGYFVAQEFAYMSVDRARLRARAEQGDAAAERALSVTRRTSFMLSGAQLGITVTGLLAGYVAEPFIGESLGVLLGGVGVPPAVGIAVGTVLALALATVAQMIFGELFPKNLAIANPEPLARGLARSTQVYLGAFGWLIALFDAASNAVLRLIRVEPVHDVDSSATAEDLEHIIDDSRASGDLPDELSILLDRILDFPRRDVEHAMVPRVRVDVVAPDAPIADLRTIMASGHTRYPVIGDREEPIGVVHLADVLRADPDDRRAVREIMRDPLVVPTLMPLPDALDALTESRNELACVIDEYGGFSGVVTIEDLAEELVGEIADEHDVETTAGAERDAEGVWVMDGDVHLDEVARIIGRGLPRGDYETVAGLMISELRGLPSPGDVVEVELPVSGADLAEQDEPVAVRLRIEVAEIDRHVPSVVRVALIEPEVER</sequence>
<evidence type="ECO:0000256" key="11">
    <source>
        <dbReference type="SAM" id="Phobius"/>
    </source>
</evidence>
<dbReference type="GO" id="GO:0050660">
    <property type="term" value="F:flavin adenine dinucleotide binding"/>
    <property type="evidence" value="ECO:0007669"/>
    <property type="project" value="InterPro"/>
</dbReference>
<dbReference type="InterPro" id="IPR005170">
    <property type="entry name" value="Transptr-assoc_dom"/>
</dbReference>
<dbReference type="InterPro" id="IPR046342">
    <property type="entry name" value="CBS_dom_sf"/>
</dbReference>
<evidence type="ECO:0000259" key="13">
    <source>
        <dbReference type="PROSITE" id="PS51846"/>
    </source>
</evidence>
<dbReference type="Gene3D" id="3.30.465.10">
    <property type="match status" value="1"/>
</dbReference>
<evidence type="ECO:0000256" key="9">
    <source>
        <dbReference type="PROSITE-ProRule" id="PRU00703"/>
    </source>
</evidence>
<feature type="transmembrane region" description="Helical" evidence="11">
    <location>
        <begin position="103"/>
        <end position="129"/>
    </location>
</feature>
<proteinExistence type="inferred from homology"/>
<keyword evidence="5" id="KW-0677">Repeat</keyword>
<dbReference type="InterPro" id="IPR036318">
    <property type="entry name" value="FAD-bd_PCMH-like_sf"/>
</dbReference>
<dbReference type="GO" id="GO:0005886">
    <property type="term" value="C:plasma membrane"/>
    <property type="evidence" value="ECO:0007669"/>
    <property type="project" value="UniProtKB-SubCell"/>
</dbReference>
<feature type="domain" description="CNNM transmembrane" evidence="13">
    <location>
        <begin position="4"/>
        <end position="207"/>
    </location>
</feature>
<reference evidence="14 15" key="1">
    <citation type="submission" date="2019-11" db="EMBL/GenBank/DDBJ databases">
        <title>Agromyces kandeliae sp. nov., isolated from mangrove soil.</title>
        <authorList>
            <person name="Wang R."/>
        </authorList>
    </citation>
    <scope>NUCLEOTIDE SEQUENCE [LARGE SCALE GENOMIC DNA]</scope>
    <source>
        <strain evidence="14 15">Q22</strain>
    </source>
</reference>
<keyword evidence="7 9" id="KW-0129">CBS domain</keyword>
<dbReference type="PROSITE" id="PS51846">
    <property type="entry name" value="CNNM"/>
    <property type="match status" value="1"/>
</dbReference>
<evidence type="ECO:0000256" key="10">
    <source>
        <dbReference type="PROSITE-ProRule" id="PRU01193"/>
    </source>
</evidence>
<organism evidence="14 15">
    <name type="scientific">Agromyces kandeliae</name>
    <dbReference type="NCBI Taxonomy" id="2666141"/>
    <lineage>
        <taxon>Bacteria</taxon>
        <taxon>Bacillati</taxon>
        <taxon>Actinomycetota</taxon>
        <taxon>Actinomycetes</taxon>
        <taxon>Micrococcales</taxon>
        <taxon>Microbacteriaceae</taxon>
        <taxon>Agromyces</taxon>
    </lineage>
</organism>
<dbReference type="AlphaFoldDB" id="A0A6L5R3U9"/>
<dbReference type="InterPro" id="IPR044751">
    <property type="entry name" value="Ion_transp-like_CBS"/>
</dbReference>
<feature type="domain" description="CBS" evidence="12">
    <location>
        <begin position="287"/>
        <end position="344"/>
    </location>
</feature>
<evidence type="ECO:0000313" key="14">
    <source>
        <dbReference type="EMBL" id="MRX44751.1"/>
    </source>
</evidence>
<dbReference type="SUPFAM" id="SSF56176">
    <property type="entry name" value="FAD-binding/transporter-associated domain-like"/>
    <property type="match status" value="1"/>
</dbReference>
<gene>
    <name evidence="14" type="ORF">GJR97_13565</name>
</gene>
<evidence type="ECO:0000256" key="8">
    <source>
        <dbReference type="ARBA" id="ARBA00023136"/>
    </source>
</evidence>
<evidence type="ECO:0000256" key="6">
    <source>
        <dbReference type="ARBA" id="ARBA00022989"/>
    </source>
</evidence>
<dbReference type="EMBL" id="WKJD01000018">
    <property type="protein sequence ID" value="MRX44751.1"/>
    <property type="molecule type" value="Genomic_DNA"/>
</dbReference>
<evidence type="ECO:0000256" key="1">
    <source>
        <dbReference type="ARBA" id="ARBA00004651"/>
    </source>
</evidence>
<dbReference type="SMART" id="SM01091">
    <property type="entry name" value="CorC_HlyC"/>
    <property type="match status" value="1"/>
</dbReference>
<keyword evidence="3" id="KW-1003">Cell membrane</keyword>
<comment type="subcellular location">
    <subcellularLocation>
        <location evidence="1">Cell membrane</location>
        <topology evidence="1">Multi-pass membrane protein</topology>
    </subcellularLocation>
</comment>
<evidence type="ECO:0000256" key="4">
    <source>
        <dbReference type="ARBA" id="ARBA00022692"/>
    </source>
</evidence>
<comment type="similarity">
    <text evidence="2">Belongs to the UPF0053 family.</text>
</comment>
<dbReference type="PANTHER" id="PTHR43099">
    <property type="entry name" value="UPF0053 PROTEIN YRKA"/>
    <property type="match status" value="1"/>
</dbReference>
<dbReference type="Proteomes" id="UP000476511">
    <property type="component" value="Unassembled WGS sequence"/>
</dbReference>
<dbReference type="Pfam" id="PF01595">
    <property type="entry name" value="CNNM"/>
    <property type="match status" value="1"/>
</dbReference>
<accession>A0A6L5R3U9</accession>
<dbReference type="Pfam" id="PF00571">
    <property type="entry name" value="CBS"/>
    <property type="match status" value="2"/>
</dbReference>
<keyword evidence="6 10" id="KW-1133">Transmembrane helix</keyword>